<dbReference type="Proteomes" id="UP000199652">
    <property type="component" value="Unassembled WGS sequence"/>
</dbReference>
<keyword evidence="3" id="KW-0328">Glycosyltransferase</keyword>
<protein>
    <submittedName>
        <fullName evidence="6">Glycosyltransferase, GT2 family</fullName>
    </submittedName>
</protein>
<dbReference type="CDD" id="cd04186">
    <property type="entry name" value="GT_2_like_c"/>
    <property type="match status" value="1"/>
</dbReference>
<evidence type="ECO:0000256" key="3">
    <source>
        <dbReference type="ARBA" id="ARBA00022676"/>
    </source>
</evidence>
<gene>
    <name evidence="6" type="ORF">SAMN04488579_10376</name>
</gene>
<evidence type="ECO:0000256" key="1">
    <source>
        <dbReference type="ARBA" id="ARBA00004776"/>
    </source>
</evidence>
<dbReference type="STRING" id="1528.SAMN04488579_10376"/>
<comment type="pathway">
    <text evidence="1">Cell wall biogenesis; cell wall polysaccharide biosynthesis.</text>
</comment>
<proteinExistence type="inferred from homology"/>
<organism evidence="6 7">
    <name type="scientific">Eubacterium barkeri</name>
    <name type="common">Clostridium barkeri</name>
    <dbReference type="NCBI Taxonomy" id="1528"/>
    <lineage>
        <taxon>Bacteria</taxon>
        <taxon>Bacillati</taxon>
        <taxon>Bacillota</taxon>
        <taxon>Clostridia</taxon>
        <taxon>Eubacteriales</taxon>
        <taxon>Eubacteriaceae</taxon>
        <taxon>Eubacterium</taxon>
    </lineage>
</organism>
<evidence type="ECO:0000313" key="6">
    <source>
        <dbReference type="EMBL" id="SDX52571.1"/>
    </source>
</evidence>
<sequence>MFTPFLRYDYKMDEFKRISIIIPNFNGEKYLEPCLDSLMGQCNDEIEIIVVDDCSSDDSMAVLSDYKNVRVLQNEVNSGFAASVNRGIQACYGEFVLLLNNDVVVEADFVEALYRAIDVDKRRFAISSRMVRFNERNKLDDTGDFYNILGWAFKRGDGNPISQYHKPTKVFSVCAGAALYRKSVFDEIGLFDEHFFAYLEDVDVSYRALIHGYENWYEPTAICYHIGSATTADGNKYSPFKVRISARNNIYLVYKNMPLGQLLLNFPFLFCGFTAKAAMFAVRGYGKEYISGLMAGLKGAKSLKKSPFKAKRTLNYFKIELMLIDGLLKQLETKYRR</sequence>
<dbReference type="InterPro" id="IPR029044">
    <property type="entry name" value="Nucleotide-diphossugar_trans"/>
</dbReference>
<dbReference type="AlphaFoldDB" id="A0A1H3CEK0"/>
<dbReference type="Gene3D" id="3.90.550.10">
    <property type="entry name" value="Spore Coat Polysaccharide Biosynthesis Protein SpsA, Chain A"/>
    <property type="match status" value="1"/>
</dbReference>
<dbReference type="Pfam" id="PF00535">
    <property type="entry name" value="Glycos_transf_2"/>
    <property type="match status" value="1"/>
</dbReference>
<evidence type="ECO:0000256" key="4">
    <source>
        <dbReference type="ARBA" id="ARBA00022679"/>
    </source>
</evidence>
<keyword evidence="7" id="KW-1185">Reference proteome</keyword>
<reference evidence="7" key="1">
    <citation type="submission" date="2016-10" db="EMBL/GenBank/DDBJ databases">
        <authorList>
            <person name="Varghese N."/>
            <person name="Submissions S."/>
        </authorList>
    </citation>
    <scope>NUCLEOTIDE SEQUENCE [LARGE SCALE GENOMIC DNA]</scope>
    <source>
        <strain evidence="7">VPI 5359</strain>
    </source>
</reference>
<name>A0A1H3CEK0_EUBBA</name>
<feature type="domain" description="Glycosyltransferase 2-like" evidence="5">
    <location>
        <begin position="19"/>
        <end position="189"/>
    </location>
</feature>
<dbReference type="PANTHER" id="PTHR43179">
    <property type="entry name" value="RHAMNOSYLTRANSFERASE WBBL"/>
    <property type="match status" value="1"/>
</dbReference>
<evidence type="ECO:0000256" key="2">
    <source>
        <dbReference type="ARBA" id="ARBA00006739"/>
    </source>
</evidence>
<evidence type="ECO:0000313" key="7">
    <source>
        <dbReference type="Proteomes" id="UP000199652"/>
    </source>
</evidence>
<evidence type="ECO:0000259" key="5">
    <source>
        <dbReference type="Pfam" id="PF00535"/>
    </source>
</evidence>
<accession>A0A1H3CEK0</accession>
<dbReference type="PANTHER" id="PTHR43179:SF12">
    <property type="entry name" value="GALACTOFURANOSYLTRANSFERASE GLFT2"/>
    <property type="match status" value="1"/>
</dbReference>
<dbReference type="GO" id="GO:0016757">
    <property type="term" value="F:glycosyltransferase activity"/>
    <property type="evidence" value="ECO:0007669"/>
    <property type="project" value="UniProtKB-KW"/>
</dbReference>
<dbReference type="InterPro" id="IPR001173">
    <property type="entry name" value="Glyco_trans_2-like"/>
</dbReference>
<dbReference type="EMBL" id="FNOU01000003">
    <property type="protein sequence ID" value="SDX52571.1"/>
    <property type="molecule type" value="Genomic_DNA"/>
</dbReference>
<dbReference type="SUPFAM" id="SSF53448">
    <property type="entry name" value="Nucleotide-diphospho-sugar transferases"/>
    <property type="match status" value="1"/>
</dbReference>
<keyword evidence="4 6" id="KW-0808">Transferase</keyword>
<comment type="similarity">
    <text evidence="2">Belongs to the glycosyltransferase 2 family.</text>
</comment>